<dbReference type="GeneID" id="92210970"/>
<feature type="compositionally biased region" description="Low complexity" evidence="1">
    <location>
        <begin position="204"/>
        <end position="217"/>
    </location>
</feature>
<feature type="compositionally biased region" description="Acidic residues" evidence="1">
    <location>
        <begin position="56"/>
        <end position="67"/>
    </location>
</feature>
<dbReference type="Proteomes" id="UP001497383">
    <property type="component" value="Chromosome 8"/>
</dbReference>
<proteinExistence type="predicted"/>
<dbReference type="RefSeq" id="XP_066832712.1">
    <property type="nucleotide sequence ID" value="XM_066976143.1"/>
</dbReference>
<feature type="region of interest" description="Disordered" evidence="1">
    <location>
        <begin position="1"/>
        <end position="71"/>
    </location>
</feature>
<gene>
    <name evidence="2" type="ORF">LODBEIA_P57740</name>
</gene>
<dbReference type="Pfam" id="PF04801">
    <property type="entry name" value="RPC5"/>
    <property type="match status" value="1"/>
</dbReference>
<dbReference type="EMBL" id="OZ022412">
    <property type="protein sequence ID" value="CAK9441942.1"/>
    <property type="molecule type" value="Genomic_DNA"/>
</dbReference>
<protein>
    <submittedName>
        <fullName evidence="2">Uncharacterized protein</fullName>
    </submittedName>
</protein>
<reference evidence="2 3" key="1">
    <citation type="submission" date="2024-03" db="EMBL/GenBank/DDBJ databases">
        <authorList>
            <person name="Brejova B."/>
        </authorList>
    </citation>
    <scope>NUCLEOTIDE SEQUENCE [LARGE SCALE GENOMIC DNA]</scope>
    <source>
        <strain evidence="2 3">CBS 14171</strain>
    </source>
</reference>
<keyword evidence="3" id="KW-1185">Reference proteome</keyword>
<accession>A0ABP0ZX09</accession>
<sequence length="306" mass="35065">MSLFVEDDENDSYKPSEVVIKEEDEEMLPAGEQEQRNMGGNFPREREEASQLRNDEEQEENGNDDDPIVGSFPLIMNQVPSKDKHSLHVLQFPGRLKSRSLNRQEHVRASIKPGSHYLDLKVPLDVDKFFNKDKVQDWGLGIEYQSLSGVLDPTESGIYAAKIVNDGTEKKIVLIPVDSSAQLRTSFKYIDDIDKRELQSRKLQQQQQQQQQHQQQQEDGGDQSGVQILQTAAKRSQNQDSHSHILGDSLKSVKKFEEEEWQHLAWKQSRDPAVEDLKESLKNGADYLKLETATTRDAFIDQTYLQ</sequence>
<evidence type="ECO:0000256" key="1">
    <source>
        <dbReference type="SAM" id="MobiDB-lite"/>
    </source>
</evidence>
<name>A0ABP0ZX09_9ASCO</name>
<dbReference type="PANTHER" id="PTHR12069">
    <property type="entry name" value="DNA-DIRECTED RNA POLYMERASES III 80 KDA POLYPEPTIDE RNA POLYMERASE III SUBUNIT 5"/>
    <property type="match status" value="1"/>
</dbReference>
<dbReference type="InterPro" id="IPR006886">
    <property type="entry name" value="RNA_pol_III_Rpc5"/>
</dbReference>
<feature type="compositionally biased region" description="Basic and acidic residues" evidence="1">
    <location>
        <begin position="43"/>
        <end position="55"/>
    </location>
</feature>
<evidence type="ECO:0000313" key="2">
    <source>
        <dbReference type="EMBL" id="CAK9441942.1"/>
    </source>
</evidence>
<feature type="region of interest" description="Disordered" evidence="1">
    <location>
        <begin position="200"/>
        <end position="223"/>
    </location>
</feature>
<evidence type="ECO:0000313" key="3">
    <source>
        <dbReference type="Proteomes" id="UP001497383"/>
    </source>
</evidence>
<feature type="compositionally biased region" description="Acidic residues" evidence="1">
    <location>
        <begin position="1"/>
        <end position="10"/>
    </location>
</feature>
<dbReference type="PANTHER" id="PTHR12069:SF0">
    <property type="entry name" value="DNA-DIRECTED RNA POLYMERASE III SUBUNIT RPC5"/>
    <property type="match status" value="1"/>
</dbReference>
<organism evidence="2 3">
    <name type="scientific">Lodderomyces beijingensis</name>
    <dbReference type="NCBI Taxonomy" id="1775926"/>
    <lineage>
        <taxon>Eukaryota</taxon>
        <taxon>Fungi</taxon>
        <taxon>Dikarya</taxon>
        <taxon>Ascomycota</taxon>
        <taxon>Saccharomycotina</taxon>
        <taxon>Pichiomycetes</taxon>
        <taxon>Debaryomycetaceae</taxon>
        <taxon>Candida/Lodderomyces clade</taxon>
        <taxon>Lodderomyces</taxon>
    </lineage>
</organism>